<comment type="caution">
    <text evidence="1">The sequence shown here is derived from an EMBL/GenBank/DDBJ whole genome shotgun (WGS) entry which is preliminary data.</text>
</comment>
<dbReference type="AlphaFoldDB" id="A0A5J4TG21"/>
<accession>A0A5J4TG21</accession>
<dbReference type="Proteomes" id="UP000324800">
    <property type="component" value="Unassembled WGS sequence"/>
</dbReference>
<gene>
    <name evidence="1" type="ORF">EZS28_047006</name>
</gene>
<feature type="non-terminal residue" evidence="1">
    <location>
        <position position="1"/>
    </location>
</feature>
<evidence type="ECO:0000313" key="1">
    <source>
        <dbReference type="EMBL" id="KAA6357466.1"/>
    </source>
</evidence>
<reference evidence="1 2" key="1">
    <citation type="submission" date="2019-03" db="EMBL/GenBank/DDBJ databases">
        <title>Single cell metagenomics reveals metabolic interactions within the superorganism composed of flagellate Streblomastix strix and complex community of Bacteroidetes bacteria on its surface.</title>
        <authorList>
            <person name="Treitli S.C."/>
            <person name="Kolisko M."/>
            <person name="Husnik F."/>
            <person name="Keeling P."/>
            <person name="Hampl V."/>
        </authorList>
    </citation>
    <scope>NUCLEOTIDE SEQUENCE [LARGE SCALE GENOMIC DNA]</scope>
    <source>
        <strain evidence="1">ST1C</strain>
    </source>
</reference>
<proteinExistence type="predicted"/>
<organism evidence="1 2">
    <name type="scientific">Streblomastix strix</name>
    <dbReference type="NCBI Taxonomy" id="222440"/>
    <lineage>
        <taxon>Eukaryota</taxon>
        <taxon>Metamonada</taxon>
        <taxon>Preaxostyla</taxon>
        <taxon>Oxymonadida</taxon>
        <taxon>Streblomastigidae</taxon>
        <taxon>Streblomastix</taxon>
    </lineage>
</organism>
<sequence length="27" mass="3135">SYSIPRTVSRIYELSMIPKVKLPQKVT</sequence>
<name>A0A5J4TG21_9EUKA</name>
<protein>
    <submittedName>
        <fullName evidence="1">Uncharacterized protein</fullName>
    </submittedName>
</protein>
<evidence type="ECO:0000313" key="2">
    <source>
        <dbReference type="Proteomes" id="UP000324800"/>
    </source>
</evidence>
<dbReference type="EMBL" id="SNRW01031364">
    <property type="protein sequence ID" value="KAA6357466.1"/>
    <property type="molecule type" value="Genomic_DNA"/>
</dbReference>